<dbReference type="Proteomes" id="UP000215377">
    <property type="component" value="Unassembled WGS sequence"/>
</dbReference>
<proteinExistence type="predicted"/>
<gene>
    <name evidence="2" type="ORF">ATO3_08375</name>
</gene>
<reference evidence="2 3" key="1">
    <citation type="submission" date="2013-04" db="EMBL/GenBank/DDBJ databases">
        <title>Oceanicola sp. 22II1-22F33 Genome Sequencing.</title>
        <authorList>
            <person name="Lai Q."/>
            <person name="Li G."/>
            <person name="Shao Z."/>
        </authorList>
    </citation>
    <scope>NUCLEOTIDE SEQUENCE [LARGE SCALE GENOMIC DNA]</scope>
    <source>
        <strain evidence="2 3">22II1-22F33</strain>
    </source>
</reference>
<evidence type="ECO:0000256" key="1">
    <source>
        <dbReference type="SAM" id="SignalP"/>
    </source>
</evidence>
<dbReference type="RefSeq" id="WP_088649407.1">
    <property type="nucleotide sequence ID" value="NZ_AQQR01000003.1"/>
</dbReference>
<sequence length="169" mass="18127">MFTKFIASRTAAFTVAAGLAAALTPAAQAQEAWKTVGDWNIVVEENAGNGCLMEKTFDNGILLQFGLLPLRDGGFFAAYSEDWTFIEEGAKAPVSFLFEGVEFNGESEGYIDGPWYGGFVFTNNVALVYEFAKKTQMTVTAGDNPPVTLSLDGTLKGVEELINCQAAQG</sequence>
<dbReference type="OrthoDB" id="7705693at2"/>
<evidence type="ECO:0000313" key="2">
    <source>
        <dbReference type="EMBL" id="OWU74640.1"/>
    </source>
</evidence>
<name>A0A225NSQ4_9RHOB</name>
<accession>A0A225NSQ4</accession>
<keyword evidence="3" id="KW-1185">Reference proteome</keyword>
<feature type="chain" id="PRO_5012691505" evidence="1">
    <location>
        <begin position="30"/>
        <end position="169"/>
    </location>
</feature>
<keyword evidence="1" id="KW-0732">Signal</keyword>
<dbReference type="EMBL" id="AQQR01000003">
    <property type="protein sequence ID" value="OWU74640.1"/>
    <property type="molecule type" value="Genomic_DNA"/>
</dbReference>
<organism evidence="2 3">
    <name type="scientific">Marinibacterium profundimaris</name>
    <dbReference type="NCBI Taxonomy" id="1679460"/>
    <lineage>
        <taxon>Bacteria</taxon>
        <taxon>Pseudomonadati</taxon>
        <taxon>Pseudomonadota</taxon>
        <taxon>Alphaproteobacteria</taxon>
        <taxon>Rhodobacterales</taxon>
        <taxon>Paracoccaceae</taxon>
        <taxon>Marinibacterium</taxon>
    </lineage>
</organism>
<protein>
    <submittedName>
        <fullName evidence="2">Uncharacterized protein</fullName>
    </submittedName>
</protein>
<evidence type="ECO:0000313" key="3">
    <source>
        <dbReference type="Proteomes" id="UP000215377"/>
    </source>
</evidence>
<dbReference type="AlphaFoldDB" id="A0A225NSQ4"/>
<feature type="signal peptide" evidence="1">
    <location>
        <begin position="1"/>
        <end position="29"/>
    </location>
</feature>
<comment type="caution">
    <text evidence="2">The sequence shown here is derived from an EMBL/GenBank/DDBJ whole genome shotgun (WGS) entry which is preliminary data.</text>
</comment>